<feature type="transmembrane region" description="Helical" evidence="6">
    <location>
        <begin position="254"/>
        <end position="274"/>
    </location>
</feature>
<feature type="transmembrane region" description="Helical" evidence="6">
    <location>
        <begin position="280"/>
        <end position="296"/>
    </location>
</feature>
<accession>A0A931HY16</accession>
<feature type="transmembrane region" description="Helical" evidence="6">
    <location>
        <begin position="348"/>
        <end position="368"/>
    </location>
</feature>
<evidence type="ECO:0000259" key="7">
    <source>
        <dbReference type="Pfam" id="PF03553"/>
    </source>
</evidence>
<feature type="domain" description="Na+/H+ antiporter NhaC-like C-terminal" evidence="7">
    <location>
        <begin position="171"/>
        <end position="461"/>
    </location>
</feature>
<reference evidence="8 9" key="1">
    <citation type="journal article" date="2005" name="Int. J. Syst. Evol. Microbiol.">
        <title>Halobacillus yeomjeoni sp. nov., isolated from a marine solar saltern in Korea.</title>
        <authorList>
            <person name="Yoon J.H."/>
            <person name="Kang S.J."/>
            <person name="Lee C.H."/>
            <person name="Oh H.W."/>
            <person name="Oh T.K."/>
        </authorList>
    </citation>
    <scope>NUCLEOTIDE SEQUENCE [LARGE SCALE GENOMIC DNA]</scope>
    <source>
        <strain evidence="8 9">KCTC 3957</strain>
    </source>
</reference>
<feature type="transmembrane region" description="Helical" evidence="6">
    <location>
        <begin position="99"/>
        <end position="123"/>
    </location>
</feature>
<comment type="caution">
    <text evidence="8">The sequence shown here is derived from an EMBL/GenBank/DDBJ whole genome shotgun (WGS) entry which is preliminary data.</text>
</comment>
<evidence type="ECO:0000256" key="1">
    <source>
        <dbReference type="ARBA" id="ARBA00004651"/>
    </source>
</evidence>
<keyword evidence="9" id="KW-1185">Reference proteome</keyword>
<evidence type="ECO:0000256" key="4">
    <source>
        <dbReference type="ARBA" id="ARBA00022989"/>
    </source>
</evidence>
<keyword evidence="3 6" id="KW-0812">Transmembrane</keyword>
<dbReference type="Proteomes" id="UP000614490">
    <property type="component" value="Unassembled WGS sequence"/>
</dbReference>
<evidence type="ECO:0000256" key="3">
    <source>
        <dbReference type="ARBA" id="ARBA00022692"/>
    </source>
</evidence>
<feature type="transmembrane region" description="Helical" evidence="6">
    <location>
        <begin position="375"/>
        <end position="393"/>
    </location>
</feature>
<protein>
    <submittedName>
        <fullName evidence="8">Transporter</fullName>
    </submittedName>
</protein>
<keyword evidence="5 6" id="KW-0472">Membrane</keyword>
<gene>
    <name evidence="8" type="ORF">H0267_14985</name>
</gene>
<feature type="transmembrane region" description="Helical" evidence="6">
    <location>
        <begin position="187"/>
        <end position="206"/>
    </location>
</feature>
<feature type="transmembrane region" description="Helical" evidence="6">
    <location>
        <begin position="144"/>
        <end position="167"/>
    </location>
</feature>
<dbReference type="PANTHER" id="PTHR43478">
    <property type="entry name" value="NA+/H+ ANTIPORTER-RELATED"/>
    <property type="match status" value="1"/>
</dbReference>
<evidence type="ECO:0000313" key="9">
    <source>
        <dbReference type="Proteomes" id="UP000614490"/>
    </source>
</evidence>
<sequence length="463" mass="49793">MGFLSILPPAIAIALAFWTRDTIISLFAACFIGVLLAGKGILGFPELLTNALGNGDFAWIFLLELFIGILIAFFQRTGSMKAFTTYVEKRKLSRKRVQLLTWFMGMFVFYSDYFSSLFVGSTMRGVSDKARISREKLAYITDSTSAPMSILVPITAWGVFVSGLLVGIGPIKDNSEAFSVFIQSIPFNFYAIITIVLVGLIASGIVKDFGPMKKAEKRATEEGKLIRDGAKPLISEELTDIQPYHKNKVLSLKLNFLVPVLIIITIAIGTYIAIDSVKTMEAFLAAVVFLGIVMRLQGIPLPDIMDTALNGIKGVMPAVMILAFAYAINTLSREMGTANYILDVTQSWMTPMLIPLIAFFAAAIVSFATGSSWGTYGILIPIAVPLAVVMAGGDINTSVLATIAAIAGGGVFGDHCSPLSDTTILSSTGAASDHIDHVKTQVPYALVGAGICIILYLFIGFIT</sequence>
<name>A0A931HY16_9BACI</name>
<dbReference type="EMBL" id="JADZSC010000003">
    <property type="protein sequence ID" value="MBH0231529.1"/>
    <property type="molecule type" value="Genomic_DNA"/>
</dbReference>
<evidence type="ECO:0000313" key="8">
    <source>
        <dbReference type="EMBL" id="MBH0231529.1"/>
    </source>
</evidence>
<dbReference type="Pfam" id="PF03553">
    <property type="entry name" value="Na_H_antiporter"/>
    <property type="match status" value="1"/>
</dbReference>
<keyword evidence="4 6" id="KW-1133">Transmembrane helix</keyword>
<proteinExistence type="predicted"/>
<organism evidence="8 9">
    <name type="scientific">Halobacillus yeomjeoni</name>
    <dbReference type="NCBI Taxonomy" id="311194"/>
    <lineage>
        <taxon>Bacteria</taxon>
        <taxon>Bacillati</taxon>
        <taxon>Bacillota</taxon>
        <taxon>Bacilli</taxon>
        <taxon>Bacillales</taxon>
        <taxon>Bacillaceae</taxon>
        <taxon>Halobacillus</taxon>
    </lineage>
</organism>
<evidence type="ECO:0000256" key="5">
    <source>
        <dbReference type="ARBA" id="ARBA00023136"/>
    </source>
</evidence>
<dbReference type="InterPro" id="IPR018461">
    <property type="entry name" value="Na/H_Antiport_NhaC-like_C"/>
</dbReference>
<feature type="transmembrane region" description="Helical" evidence="6">
    <location>
        <begin position="442"/>
        <end position="462"/>
    </location>
</feature>
<feature type="transmembrane region" description="Helical" evidence="6">
    <location>
        <begin position="26"/>
        <end position="45"/>
    </location>
</feature>
<dbReference type="PANTHER" id="PTHR43478:SF1">
    <property type="entry name" value="NA+_H+ ANTIPORTER NHAC-LIKE C-TERMINAL DOMAIN-CONTAINING PROTEIN"/>
    <property type="match status" value="1"/>
</dbReference>
<feature type="transmembrane region" description="Helical" evidence="6">
    <location>
        <begin position="57"/>
        <end position="74"/>
    </location>
</feature>
<evidence type="ECO:0000256" key="6">
    <source>
        <dbReference type="SAM" id="Phobius"/>
    </source>
</evidence>
<dbReference type="GO" id="GO:0005886">
    <property type="term" value="C:plasma membrane"/>
    <property type="evidence" value="ECO:0007669"/>
    <property type="project" value="UniProtKB-SubCell"/>
</dbReference>
<dbReference type="AlphaFoldDB" id="A0A931HY16"/>
<keyword evidence="2" id="KW-1003">Cell membrane</keyword>
<comment type="subcellular location">
    <subcellularLocation>
        <location evidence="1">Cell membrane</location>
        <topology evidence="1">Multi-pass membrane protein</topology>
    </subcellularLocation>
</comment>
<feature type="transmembrane region" description="Helical" evidence="6">
    <location>
        <begin position="308"/>
        <end position="328"/>
    </location>
</feature>
<evidence type="ECO:0000256" key="2">
    <source>
        <dbReference type="ARBA" id="ARBA00022475"/>
    </source>
</evidence>